<dbReference type="InterPro" id="IPR046348">
    <property type="entry name" value="SIS_dom_sf"/>
</dbReference>
<accession>A0AAV4FPJ8</accession>
<keyword evidence="3" id="KW-0032">Aminotransferase</keyword>
<dbReference type="CDD" id="cd05008">
    <property type="entry name" value="SIS_GlmS_GlmD_1"/>
    <property type="match status" value="1"/>
</dbReference>
<dbReference type="Proteomes" id="UP000762676">
    <property type="component" value="Unassembled WGS sequence"/>
</dbReference>
<dbReference type="GO" id="GO:0046349">
    <property type="term" value="P:amino sugar biosynthetic process"/>
    <property type="evidence" value="ECO:0007669"/>
    <property type="project" value="UniProtKB-ARBA"/>
</dbReference>
<evidence type="ECO:0000256" key="1">
    <source>
        <dbReference type="ARBA" id="ARBA00022737"/>
    </source>
</evidence>
<keyword evidence="1" id="KW-0677">Repeat</keyword>
<evidence type="ECO:0000313" key="3">
    <source>
        <dbReference type="EMBL" id="GFR75212.1"/>
    </source>
</evidence>
<proteinExistence type="predicted"/>
<dbReference type="Gene3D" id="3.40.50.10490">
    <property type="entry name" value="Glucose-6-phosphate isomerase like protein, domain 1"/>
    <property type="match status" value="2"/>
</dbReference>
<dbReference type="InterPro" id="IPR001347">
    <property type="entry name" value="SIS_dom"/>
</dbReference>
<dbReference type="CDD" id="cd05009">
    <property type="entry name" value="SIS_GlmS_GlmD_2"/>
    <property type="match status" value="1"/>
</dbReference>
<dbReference type="InterPro" id="IPR035490">
    <property type="entry name" value="GlmS/FrlB_SIS"/>
</dbReference>
<dbReference type="GO" id="GO:0004360">
    <property type="term" value="F:glutamine-fructose-6-phosphate transaminase (isomerizing) activity"/>
    <property type="evidence" value="ECO:0007669"/>
    <property type="project" value="UniProtKB-ARBA"/>
</dbReference>
<organism evidence="3 4">
    <name type="scientific">Elysia marginata</name>
    <dbReference type="NCBI Taxonomy" id="1093978"/>
    <lineage>
        <taxon>Eukaryota</taxon>
        <taxon>Metazoa</taxon>
        <taxon>Spiralia</taxon>
        <taxon>Lophotrochozoa</taxon>
        <taxon>Mollusca</taxon>
        <taxon>Gastropoda</taxon>
        <taxon>Heterobranchia</taxon>
        <taxon>Euthyneura</taxon>
        <taxon>Panpulmonata</taxon>
        <taxon>Sacoglossa</taxon>
        <taxon>Placobranchoidea</taxon>
        <taxon>Plakobranchidae</taxon>
        <taxon>Elysia</taxon>
    </lineage>
</organism>
<evidence type="ECO:0000259" key="2">
    <source>
        <dbReference type="PROSITE" id="PS51464"/>
    </source>
</evidence>
<dbReference type="FunFam" id="3.40.50.10490:FF:000002">
    <property type="entry name" value="Glutamine--fructose-6-phosphate aminotransferase [isomerizing]"/>
    <property type="match status" value="1"/>
</dbReference>
<reference evidence="3 4" key="1">
    <citation type="journal article" date="2021" name="Elife">
        <title>Chloroplast acquisition without the gene transfer in kleptoplastic sea slugs, Plakobranchus ocellatus.</title>
        <authorList>
            <person name="Maeda T."/>
            <person name="Takahashi S."/>
            <person name="Yoshida T."/>
            <person name="Shimamura S."/>
            <person name="Takaki Y."/>
            <person name="Nagai Y."/>
            <person name="Toyoda A."/>
            <person name="Suzuki Y."/>
            <person name="Arimoto A."/>
            <person name="Ishii H."/>
            <person name="Satoh N."/>
            <person name="Nishiyama T."/>
            <person name="Hasebe M."/>
            <person name="Maruyama T."/>
            <person name="Minagawa J."/>
            <person name="Obokata J."/>
            <person name="Shigenobu S."/>
        </authorList>
    </citation>
    <scope>NUCLEOTIDE SEQUENCE [LARGE SCALE GENOMIC DNA]</scope>
</reference>
<dbReference type="SUPFAM" id="SSF53697">
    <property type="entry name" value="SIS domain"/>
    <property type="match status" value="1"/>
</dbReference>
<dbReference type="InterPro" id="IPR035466">
    <property type="entry name" value="GlmS/AgaS_SIS"/>
</dbReference>
<gene>
    <name evidence="3" type="ORF">ElyMa_002181900</name>
</gene>
<keyword evidence="4" id="KW-1185">Reference proteome</keyword>
<dbReference type="AlphaFoldDB" id="A0AAV4FPJ8"/>
<comment type="caution">
    <text evidence="3">The sequence shown here is derived from an EMBL/GenBank/DDBJ whole genome shotgun (WGS) entry which is preliminary data.</text>
</comment>
<dbReference type="GO" id="GO:0097367">
    <property type="term" value="F:carbohydrate derivative binding"/>
    <property type="evidence" value="ECO:0007669"/>
    <property type="project" value="InterPro"/>
</dbReference>
<name>A0AAV4FPJ8_9GAST</name>
<dbReference type="GO" id="GO:0006047">
    <property type="term" value="P:UDP-N-acetylglucosamine metabolic process"/>
    <property type="evidence" value="ECO:0007669"/>
    <property type="project" value="TreeGrafter"/>
</dbReference>
<dbReference type="PANTHER" id="PTHR10937">
    <property type="entry name" value="GLUCOSAMINE--FRUCTOSE-6-PHOSPHATE AMINOTRANSFERASE, ISOMERIZING"/>
    <property type="match status" value="1"/>
</dbReference>
<dbReference type="PANTHER" id="PTHR10937:SF0">
    <property type="entry name" value="GLUTAMINE--FRUCTOSE-6-PHOSPHATE TRANSAMINASE (ISOMERIZING)"/>
    <property type="match status" value="1"/>
</dbReference>
<dbReference type="GO" id="GO:0006487">
    <property type="term" value="P:protein N-linked glycosylation"/>
    <property type="evidence" value="ECO:0007669"/>
    <property type="project" value="TreeGrafter"/>
</dbReference>
<feature type="non-terminal residue" evidence="3">
    <location>
        <position position="1"/>
    </location>
</feature>
<dbReference type="PROSITE" id="PS51464">
    <property type="entry name" value="SIS"/>
    <property type="match status" value="2"/>
</dbReference>
<dbReference type="Pfam" id="PF01380">
    <property type="entry name" value="SIS"/>
    <property type="match status" value="2"/>
</dbReference>
<dbReference type="GO" id="GO:0006002">
    <property type="term" value="P:fructose 6-phosphate metabolic process"/>
    <property type="evidence" value="ECO:0007669"/>
    <property type="project" value="TreeGrafter"/>
</dbReference>
<keyword evidence="3" id="KW-0808">Transferase</keyword>
<sequence>ETADTLQALRYCKQRGSLIVGITNEVGSSISRESICGVHLNAGPEMGVTSTKTYTSQIISLVMFALVMCNDRISMQPRRNEIIEGLRFLPEQIRTVLALDKKIRSIAEELHTKKSVLVMARGYNYATCLEGALKIKELTNMHSEGILAGELKHGPLALIDQAMPILMVCTRDKVFNKSVNALEQVKAREGKPILLCTAGDTETQSRASSFIEVPETIDCLQCLLTVIPLQLLSLHMAKLRDLDTDRPRHLLKTYTS</sequence>
<feature type="domain" description="SIS" evidence="2">
    <location>
        <begin position="1"/>
        <end position="74"/>
    </location>
</feature>
<evidence type="ECO:0000313" key="4">
    <source>
        <dbReference type="Proteomes" id="UP000762676"/>
    </source>
</evidence>
<feature type="domain" description="SIS" evidence="2">
    <location>
        <begin position="106"/>
        <end position="247"/>
    </location>
</feature>
<dbReference type="EMBL" id="BMAT01004534">
    <property type="protein sequence ID" value="GFR75212.1"/>
    <property type="molecule type" value="Genomic_DNA"/>
</dbReference>
<protein>
    <submittedName>
        <fullName evidence="3">Glutamine--fructose-6-phosphate aminotransferase [isomerizing]</fullName>
    </submittedName>
</protein>